<evidence type="ECO:0000313" key="1">
    <source>
        <dbReference type="EMBL" id="MBE1486302.1"/>
    </source>
</evidence>
<dbReference type="EMBL" id="JADBEB010000001">
    <property type="protein sequence ID" value="MBE1486302.1"/>
    <property type="molecule type" value="Genomic_DNA"/>
</dbReference>
<keyword evidence="1" id="KW-0808">Transferase</keyword>
<dbReference type="InterPro" id="IPR029057">
    <property type="entry name" value="PRTase-like"/>
</dbReference>
<dbReference type="Gene3D" id="3.40.50.2020">
    <property type="match status" value="1"/>
</dbReference>
<dbReference type="RefSeq" id="WP_192766345.1">
    <property type="nucleotide sequence ID" value="NZ_JADBEB010000001.1"/>
</dbReference>
<keyword evidence="1" id="KW-0328">Glycosyltransferase</keyword>
<sequence>MRLAPAGVTGLHRLEWAGRLGAYVFSCPPGRRLLRDSTLVGSAFQDLLRRCCAEALGALLRHDADLARTLAATPADVLYILRGGLNFGLHGVLEELSGRACRVSFLSSQRSVARGRPVVTGDDYRRFNLAGSAVLCVGDIAATGRTLANALSLLAAANPALLPPRIVVVTIGTADAVRRLDELAARLALTNPATMLTVVALEGLFGVYRSAYGLPFHLDQTDFVRRGGVIAPEFRAESARDPIALLERCVVYDGGLRGFSPAEHLRSLLDYWTELCDEFAAEPKLIRHHLGVKNDFPAIVEVDHGGGRGGPQPTARPLDSTTLLAQCCAHRDRIKSIID</sequence>
<gene>
    <name evidence="1" type="ORF">H4W31_001940</name>
</gene>
<dbReference type="AlphaFoldDB" id="A0A927QX48"/>
<name>A0A927QX48_9ACTN</name>
<protein>
    <submittedName>
        <fullName evidence="1">Uracil phosphoribosyltransferase</fullName>
    </submittedName>
</protein>
<evidence type="ECO:0000313" key="2">
    <source>
        <dbReference type="Proteomes" id="UP000649753"/>
    </source>
</evidence>
<accession>A0A927QX48</accession>
<dbReference type="SUPFAM" id="SSF53271">
    <property type="entry name" value="PRTase-like"/>
    <property type="match status" value="1"/>
</dbReference>
<reference evidence="1" key="1">
    <citation type="submission" date="2020-10" db="EMBL/GenBank/DDBJ databases">
        <title>Sequencing the genomes of 1000 actinobacteria strains.</title>
        <authorList>
            <person name="Klenk H.-P."/>
        </authorList>
    </citation>
    <scope>NUCLEOTIDE SEQUENCE</scope>
    <source>
        <strain evidence="1">DSM 46832</strain>
    </source>
</reference>
<keyword evidence="2" id="KW-1185">Reference proteome</keyword>
<dbReference type="GO" id="GO:0016757">
    <property type="term" value="F:glycosyltransferase activity"/>
    <property type="evidence" value="ECO:0007669"/>
    <property type="project" value="UniProtKB-KW"/>
</dbReference>
<comment type="caution">
    <text evidence="1">The sequence shown here is derived from an EMBL/GenBank/DDBJ whole genome shotgun (WGS) entry which is preliminary data.</text>
</comment>
<proteinExistence type="predicted"/>
<dbReference type="Proteomes" id="UP000649753">
    <property type="component" value="Unassembled WGS sequence"/>
</dbReference>
<organism evidence="1 2">
    <name type="scientific">Plantactinospora soyae</name>
    <dbReference type="NCBI Taxonomy" id="1544732"/>
    <lineage>
        <taxon>Bacteria</taxon>
        <taxon>Bacillati</taxon>
        <taxon>Actinomycetota</taxon>
        <taxon>Actinomycetes</taxon>
        <taxon>Micromonosporales</taxon>
        <taxon>Micromonosporaceae</taxon>
        <taxon>Plantactinospora</taxon>
    </lineage>
</organism>